<dbReference type="Proteomes" id="UP000003434">
    <property type="component" value="Unassembled WGS sequence"/>
</dbReference>
<dbReference type="GO" id="GO:0006355">
    <property type="term" value="P:regulation of DNA-templated transcription"/>
    <property type="evidence" value="ECO:0007669"/>
    <property type="project" value="InterPro"/>
</dbReference>
<sequence>MKIFIVEDDENIVELLGDELRQWGYETKAVKDFNDVANEIGRYNPNLVLMDITLPYYNGFYWTQKIRQNSNVPIIFISSHNNQVDMVSAMQFGADDYITKPIDINLTRVKIQAILRRTYEYTMPVDKPVFEGISLDISKAKLLGEGFCIDLTKTELLILEYLFNMRGKIAKREDIMNHCWQGDDFIDDNTLAVNITRLRKKLRGVGYKEFIQTKKGMGYYLVRQI</sequence>
<dbReference type="InterPro" id="IPR016032">
    <property type="entry name" value="Sig_transdc_resp-reg_C-effctor"/>
</dbReference>
<evidence type="ECO:0000313" key="10">
    <source>
        <dbReference type="EMBL" id="EFU77445.1"/>
    </source>
</evidence>
<dbReference type="InterPro" id="IPR011006">
    <property type="entry name" value="CheY-like_superfamily"/>
</dbReference>
<dbReference type="SMART" id="SM00448">
    <property type="entry name" value="REC"/>
    <property type="match status" value="1"/>
</dbReference>
<dbReference type="SUPFAM" id="SSF46894">
    <property type="entry name" value="C-terminal effector domain of the bipartite response regulators"/>
    <property type="match status" value="1"/>
</dbReference>
<evidence type="ECO:0000256" key="7">
    <source>
        <dbReference type="PROSITE-ProRule" id="PRU01091"/>
    </source>
</evidence>
<proteinExistence type="predicted"/>
<comment type="function">
    <text evidence="5">May play the central regulatory role in sporulation. It may be an element of the effector pathway responsible for the activation of sporulation genes in response to nutritional stress. Spo0A may act in concert with spo0H (a sigma factor) to control the expression of some genes that are critical to the sporulation process.</text>
</comment>
<dbReference type="GO" id="GO:0000976">
    <property type="term" value="F:transcription cis-regulatory region binding"/>
    <property type="evidence" value="ECO:0007669"/>
    <property type="project" value="TreeGrafter"/>
</dbReference>
<dbReference type="SUPFAM" id="SSF52172">
    <property type="entry name" value="CheY-like"/>
    <property type="match status" value="1"/>
</dbReference>
<feature type="DNA-binding region" description="OmpR/PhoB-type" evidence="7">
    <location>
        <begin position="125"/>
        <end position="223"/>
    </location>
</feature>
<dbReference type="InterPro" id="IPR036388">
    <property type="entry name" value="WH-like_DNA-bd_sf"/>
</dbReference>
<dbReference type="PROSITE" id="PS51755">
    <property type="entry name" value="OMPR_PHOB"/>
    <property type="match status" value="1"/>
</dbReference>
<dbReference type="Gene3D" id="1.10.10.10">
    <property type="entry name" value="Winged helix-like DNA-binding domain superfamily/Winged helix DNA-binding domain"/>
    <property type="match status" value="1"/>
</dbReference>
<dbReference type="GO" id="GO:0000156">
    <property type="term" value="F:phosphorelay response regulator activity"/>
    <property type="evidence" value="ECO:0007669"/>
    <property type="project" value="TreeGrafter"/>
</dbReference>
<keyword evidence="4" id="KW-0804">Transcription</keyword>
<dbReference type="PANTHER" id="PTHR48111:SF43">
    <property type="entry name" value="STAGE 0 SPORULATION PROTEIN A HOMOLOG"/>
    <property type="match status" value="1"/>
</dbReference>
<dbReference type="EMBL" id="AEPW01000020">
    <property type="protein sequence ID" value="EFU77445.1"/>
    <property type="molecule type" value="Genomic_DNA"/>
</dbReference>
<dbReference type="PROSITE" id="PS50110">
    <property type="entry name" value="RESPONSE_REGULATORY"/>
    <property type="match status" value="1"/>
</dbReference>
<evidence type="ECO:0000259" key="9">
    <source>
        <dbReference type="PROSITE" id="PS51755"/>
    </source>
</evidence>
<dbReference type="Pfam" id="PF00072">
    <property type="entry name" value="Response_reg"/>
    <property type="match status" value="1"/>
</dbReference>
<dbReference type="eggNOG" id="COG0745">
    <property type="taxonomic scope" value="Bacteria"/>
</dbReference>
<dbReference type="RefSeq" id="WP_008750449.1">
    <property type="nucleotide sequence ID" value="NZ_GL622296.1"/>
</dbReference>
<dbReference type="HOGENOM" id="CLU_000445_30_3_9"/>
<dbReference type="CDD" id="cd00383">
    <property type="entry name" value="trans_reg_C"/>
    <property type="match status" value="1"/>
</dbReference>
<evidence type="ECO:0000256" key="3">
    <source>
        <dbReference type="ARBA" id="ARBA00023125"/>
    </source>
</evidence>
<dbReference type="InterPro" id="IPR001789">
    <property type="entry name" value="Sig_transdc_resp-reg_receiver"/>
</dbReference>
<keyword evidence="2" id="KW-0805">Transcription regulation</keyword>
<reference evidence="10 11" key="1">
    <citation type="submission" date="2010-12" db="EMBL/GenBank/DDBJ databases">
        <authorList>
            <person name="Muzny D."/>
            <person name="Qin X."/>
            <person name="Deng J."/>
            <person name="Jiang H."/>
            <person name="Liu Y."/>
            <person name="Qu J."/>
            <person name="Song X.-Z."/>
            <person name="Zhang L."/>
            <person name="Thornton R."/>
            <person name="Coyle M."/>
            <person name="Francisco L."/>
            <person name="Jackson L."/>
            <person name="Javaid M."/>
            <person name="Korchina V."/>
            <person name="Kovar C."/>
            <person name="Mata R."/>
            <person name="Mathew T."/>
            <person name="Ngo R."/>
            <person name="Nguyen L."/>
            <person name="Nguyen N."/>
            <person name="Okwuonu G."/>
            <person name="Ongeri F."/>
            <person name="Pham C."/>
            <person name="Simmons D."/>
            <person name="Wilczek-Boney K."/>
            <person name="Hale W."/>
            <person name="Jakkamsetti A."/>
            <person name="Pham P."/>
            <person name="Ruth R."/>
            <person name="San Lucas F."/>
            <person name="Warren J."/>
            <person name="Zhang J."/>
            <person name="Zhao Z."/>
            <person name="Zhou C."/>
            <person name="Zhu D."/>
            <person name="Lee S."/>
            <person name="Bess C."/>
            <person name="Blankenburg K."/>
            <person name="Forbes L."/>
            <person name="Fu Q."/>
            <person name="Gubbala S."/>
            <person name="Hirani K."/>
            <person name="Jayaseelan J.C."/>
            <person name="Lara F."/>
            <person name="Munidasa M."/>
            <person name="Palculict T."/>
            <person name="Patil S."/>
            <person name="Pu L.-L."/>
            <person name="Saada N."/>
            <person name="Tang L."/>
            <person name="Weissenberger G."/>
            <person name="Zhu Y."/>
            <person name="Hemphill L."/>
            <person name="Shang Y."/>
            <person name="Youmans B."/>
            <person name="Ayvaz T."/>
            <person name="Ross M."/>
            <person name="Santibanez J."/>
            <person name="Aqrawi P."/>
            <person name="Gross S."/>
            <person name="Joshi V."/>
            <person name="Fowler G."/>
            <person name="Nazareth L."/>
            <person name="Reid J."/>
            <person name="Worley K."/>
            <person name="Petrosino J."/>
            <person name="Highlander S."/>
            <person name="Gibbs R."/>
        </authorList>
    </citation>
    <scope>NUCLEOTIDE SEQUENCE [LARGE SCALE GENOMIC DNA]</scope>
    <source>
        <strain evidence="10 11">DSM 3986</strain>
    </source>
</reference>
<dbReference type="GO" id="GO:0005829">
    <property type="term" value="C:cytosol"/>
    <property type="evidence" value="ECO:0007669"/>
    <property type="project" value="TreeGrafter"/>
</dbReference>
<evidence type="ECO:0000256" key="6">
    <source>
        <dbReference type="PROSITE-ProRule" id="PRU00169"/>
    </source>
</evidence>
<evidence type="ECO:0000259" key="8">
    <source>
        <dbReference type="PROSITE" id="PS50110"/>
    </source>
</evidence>
<keyword evidence="3 7" id="KW-0238">DNA-binding</keyword>
<evidence type="ECO:0000256" key="5">
    <source>
        <dbReference type="ARBA" id="ARBA00024867"/>
    </source>
</evidence>
<organism evidence="10 11">
    <name type="scientific">Lachnoanaerobaculum saburreum DSM 3986</name>
    <dbReference type="NCBI Taxonomy" id="887325"/>
    <lineage>
        <taxon>Bacteria</taxon>
        <taxon>Bacillati</taxon>
        <taxon>Bacillota</taxon>
        <taxon>Clostridia</taxon>
        <taxon>Lachnospirales</taxon>
        <taxon>Lachnospiraceae</taxon>
        <taxon>Lachnoanaerobaculum</taxon>
    </lineage>
</organism>
<dbReference type="Gene3D" id="3.40.50.2300">
    <property type="match status" value="1"/>
</dbReference>
<dbReference type="InterPro" id="IPR039420">
    <property type="entry name" value="WalR-like"/>
</dbReference>
<dbReference type="AlphaFoldDB" id="E6LL45"/>
<dbReference type="SMART" id="SM00862">
    <property type="entry name" value="Trans_reg_C"/>
    <property type="match status" value="1"/>
</dbReference>
<name>E6LL45_9FIRM</name>
<dbReference type="GO" id="GO:0032993">
    <property type="term" value="C:protein-DNA complex"/>
    <property type="evidence" value="ECO:0007669"/>
    <property type="project" value="TreeGrafter"/>
</dbReference>
<accession>E6LL45</accession>
<gene>
    <name evidence="10" type="ORF">HMPREF0381_0680</name>
</gene>
<feature type="domain" description="Response regulatory" evidence="8">
    <location>
        <begin position="2"/>
        <end position="115"/>
    </location>
</feature>
<evidence type="ECO:0000256" key="4">
    <source>
        <dbReference type="ARBA" id="ARBA00023163"/>
    </source>
</evidence>
<protein>
    <recommendedName>
        <fullName evidence="1">Stage 0 sporulation protein A homolog</fullName>
    </recommendedName>
</protein>
<comment type="caution">
    <text evidence="10">The sequence shown here is derived from an EMBL/GenBank/DDBJ whole genome shotgun (WGS) entry which is preliminary data.</text>
</comment>
<dbReference type="Pfam" id="PF00486">
    <property type="entry name" value="Trans_reg_C"/>
    <property type="match status" value="1"/>
</dbReference>
<evidence type="ECO:0000313" key="11">
    <source>
        <dbReference type="Proteomes" id="UP000003434"/>
    </source>
</evidence>
<feature type="domain" description="OmpR/PhoB-type" evidence="9">
    <location>
        <begin position="125"/>
        <end position="223"/>
    </location>
</feature>
<evidence type="ECO:0000256" key="1">
    <source>
        <dbReference type="ARBA" id="ARBA00018672"/>
    </source>
</evidence>
<keyword evidence="6" id="KW-0597">Phosphoprotein</keyword>
<dbReference type="PANTHER" id="PTHR48111">
    <property type="entry name" value="REGULATOR OF RPOS"/>
    <property type="match status" value="1"/>
</dbReference>
<dbReference type="InterPro" id="IPR001867">
    <property type="entry name" value="OmpR/PhoB-type_DNA-bd"/>
</dbReference>
<feature type="modified residue" description="4-aspartylphosphate" evidence="6">
    <location>
        <position position="51"/>
    </location>
</feature>
<evidence type="ECO:0000256" key="2">
    <source>
        <dbReference type="ARBA" id="ARBA00023015"/>
    </source>
</evidence>